<evidence type="ECO:0000313" key="6">
    <source>
        <dbReference type="Proteomes" id="UP000237246"/>
    </source>
</evidence>
<evidence type="ECO:0008006" key="7">
    <source>
        <dbReference type="Google" id="ProtNLM"/>
    </source>
</evidence>
<dbReference type="EMBL" id="PPHD01049983">
    <property type="protein sequence ID" value="POI23327.1"/>
    <property type="molecule type" value="Genomic_DNA"/>
</dbReference>
<keyword evidence="3" id="KW-0221">Differentiation</keyword>
<evidence type="ECO:0000256" key="3">
    <source>
        <dbReference type="ARBA" id="ARBA00022782"/>
    </source>
</evidence>
<dbReference type="InterPro" id="IPR002209">
    <property type="entry name" value="Fibroblast_GF_fam"/>
</dbReference>
<protein>
    <recommendedName>
        <fullName evidence="7">Fibroblast growth factor 14</fullName>
    </recommendedName>
</protein>
<evidence type="ECO:0000256" key="1">
    <source>
        <dbReference type="ARBA" id="ARBA00007936"/>
    </source>
</evidence>
<dbReference type="GO" id="GO:0030154">
    <property type="term" value="P:cell differentiation"/>
    <property type="evidence" value="ECO:0007669"/>
    <property type="project" value="UniProtKB-KW"/>
</dbReference>
<sequence length="67" mass="7858">MLYRQQESGRAWFLGLNKEGQVMKGNRVKKTKPAAHFLPKPLEGEMQSITGRSFYKSQGKKREWFLK</sequence>
<gene>
    <name evidence="5" type="ORF">CIB84_012924</name>
</gene>
<dbReference type="Gene3D" id="2.80.10.50">
    <property type="match status" value="1"/>
</dbReference>
<dbReference type="PANTHER" id="PTHR11486">
    <property type="entry name" value="FIBROBLAST GROWTH FACTOR"/>
    <property type="match status" value="1"/>
</dbReference>
<proteinExistence type="inferred from homology"/>
<dbReference type="GO" id="GO:0051781">
    <property type="term" value="P:positive regulation of cell division"/>
    <property type="evidence" value="ECO:0007669"/>
    <property type="project" value="UniProtKB-KW"/>
</dbReference>
<organism evidence="5 6">
    <name type="scientific">Bambusicola thoracicus</name>
    <name type="common">Chinese bamboo-partridge</name>
    <name type="synonym">Perdix thoracica</name>
    <dbReference type="NCBI Taxonomy" id="9083"/>
    <lineage>
        <taxon>Eukaryota</taxon>
        <taxon>Metazoa</taxon>
        <taxon>Chordata</taxon>
        <taxon>Craniata</taxon>
        <taxon>Vertebrata</taxon>
        <taxon>Euteleostomi</taxon>
        <taxon>Archelosauria</taxon>
        <taxon>Archosauria</taxon>
        <taxon>Dinosauria</taxon>
        <taxon>Saurischia</taxon>
        <taxon>Theropoda</taxon>
        <taxon>Coelurosauria</taxon>
        <taxon>Aves</taxon>
        <taxon>Neognathae</taxon>
        <taxon>Galloanserae</taxon>
        <taxon>Galliformes</taxon>
        <taxon>Phasianidae</taxon>
        <taxon>Perdicinae</taxon>
        <taxon>Bambusicola</taxon>
    </lineage>
</organism>
<comment type="similarity">
    <text evidence="1">Belongs to the heparin-binding growth factors family.</text>
</comment>
<dbReference type="SUPFAM" id="SSF50353">
    <property type="entry name" value="Cytokine"/>
    <property type="match status" value="1"/>
</dbReference>
<accession>A0A2P4SGS2</accession>
<dbReference type="AlphaFoldDB" id="A0A2P4SGS2"/>
<keyword evidence="6" id="KW-1185">Reference proteome</keyword>
<dbReference type="OrthoDB" id="6158176at2759"/>
<name>A0A2P4SGS2_BAMTH</name>
<dbReference type="GO" id="GO:0008083">
    <property type="term" value="F:growth factor activity"/>
    <property type="evidence" value="ECO:0007669"/>
    <property type="project" value="InterPro"/>
</dbReference>
<evidence type="ECO:0000256" key="2">
    <source>
        <dbReference type="ARBA" id="ARBA00022473"/>
    </source>
</evidence>
<keyword evidence="4" id="KW-0497">Mitogen</keyword>
<dbReference type="InterPro" id="IPR008996">
    <property type="entry name" value="IL1/FGF"/>
</dbReference>
<dbReference type="Pfam" id="PF00167">
    <property type="entry name" value="FGF"/>
    <property type="match status" value="1"/>
</dbReference>
<dbReference type="Proteomes" id="UP000237246">
    <property type="component" value="Unassembled WGS sequence"/>
</dbReference>
<evidence type="ECO:0000256" key="4">
    <source>
        <dbReference type="ARBA" id="ARBA00023246"/>
    </source>
</evidence>
<comment type="caution">
    <text evidence="5">The sequence shown here is derived from an EMBL/GenBank/DDBJ whole genome shotgun (WGS) entry which is preliminary data.</text>
</comment>
<evidence type="ECO:0000313" key="5">
    <source>
        <dbReference type="EMBL" id="POI23327.1"/>
    </source>
</evidence>
<reference evidence="5 6" key="1">
    <citation type="submission" date="2018-01" db="EMBL/GenBank/DDBJ databases">
        <title>Comparison of the Chinese Bamboo Partridge and Red Junglefowl genome sequences highlights the importance of demography in genome evolution.</title>
        <authorList>
            <person name="Tiley G.P."/>
            <person name="Kimball R.T."/>
            <person name="Braun E.L."/>
            <person name="Burleigh J.G."/>
        </authorList>
    </citation>
    <scope>NUCLEOTIDE SEQUENCE [LARGE SCALE GENOMIC DNA]</scope>
    <source>
        <strain evidence="5">RTK389</strain>
        <tissue evidence="5">Blood</tissue>
    </source>
</reference>
<keyword evidence="2" id="KW-0217">Developmental protein</keyword>